<organism evidence="1">
    <name type="scientific">Brugia timori</name>
    <dbReference type="NCBI Taxonomy" id="42155"/>
    <lineage>
        <taxon>Eukaryota</taxon>
        <taxon>Metazoa</taxon>
        <taxon>Ecdysozoa</taxon>
        <taxon>Nematoda</taxon>
        <taxon>Chromadorea</taxon>
        <taxon>Rhabditida</taxon>
        <taxon>Spirurina</taxon>
        <taxon>Spiruromorpha</taxon>
        <taxon>Filarioidea</taxon>
        <taxon>Onchocercidae</taxon>
        <taxon>Brugia</taxon>
    </lineage>
</organism>
<proteinExistence type="predicted"/>
<evidence type="ECO:0000313" key="1">
    <source>
        <dbReference type="WBParaSite" id="BTMF_0000394701-mRNA-1"/>
    </source>
</evidence>
<dbReference type="WBParaSite" id="BTMF_0000394701-mRNA-1">
    <property type="protein sequence ID" value="BTMF_0000394701-mRNA-1"/>
    <property type="gene ID" value="BTMF_0000394701"/>
</dbReference>
<name>A0A0R3QC67_9BILA</name>
<reference evidence="1" key="1">
    <citation type="submission" date="2017-02" db="UniProtKB">
        <authorList>
            <consortium name="WormBaseParasite"/>
        </authorList>
    </citation>
    <scope>IDENTIFICATION</scope>
</reference>
<accession>A0A0R3QC67</accession>
<dbReference type="AlphaFoldDB" id="A0A0R3QC67"/>
<protein>
    <submittedName>
        <fullName evidence="1">SLED domain-containing protein</fullName>
    </submittedName>
</protein>
<sequence>LAECESSCIENSPAVEVSPLKFIPDEIHYGCIKESSKDRATKSQIVGSSSSTNSVKEACRNQFLSSELTYNCVKATREKSLNDKRKDGCTMTNVALRDGLLNNNLPDNYTDCFCDNDVKSRDNPNAFVSPTAVTLSGLTTSSGYQYFPDKFPDKDAELSEQFVDMTIIQKFVFPGYSFQLVKATEFGLTDTSPYHLVATAIFGDVYAIWLKNFCNILKRNNVLNDTQTILFNGRYHQ</sequence>